<name>A0A9N9DXA3_9GLOM</name>
<dbReference type="AlphaFoldDB" id="A0A9N9DXA3"/>
<reference evidence="1" key="1">
    <citation type="submission" date="2021-06" db="EMBL/GenBank/DDBJ databases">
        <authorList>
            <person name="Kallberg Y."/>
            <person name="Tangrot J."/>
            <person name="Rosling A."/>
        </authorList>
    </citation>
    <scope>NUCLEOTIDE SEQUENCE</scope>
    <source>
        <strain evidence="1">IN212</strain>
    </source>
</reference>
<evidence type="ECO:0000313" key="2">
    <source>
        <dbReference type="Proteomes" id="UP000789396"/>
    </source>
</evidence>
<protein>
    <submittedName>
        <fullName evidence="1">19957_t:CDS:1</fullName>
    </submittedName>
</protein>
<feature type="non-terminal residue" evidence="1">
    <location>
        <position position="1"/>
    </location>
</feature>
<evidence type="ECO:0000313" key="1">
    <source>
        <dbReference type="EMBL" id="CAG8655973.1"/>
    </source>
</evidence>
<gene>
    <name evidence="1" type="ORF">RFULGI_LOCUS8660</name>
</gene>
<comment type="caution">
    <text evidence="1">The sequence shown here is derived from an EMBL/GenBank/DDBJ whole genome shotgun (WGS) entry which is preliminary data.</text>
</comment>
<proteinExistence type="predicted"/>
<sequence>MPVLEPFAETIKKLEGNQYTTISYVYSVIQKIKSRLSCSFDPINENDSQDELEDAFDNLQFEDKEEDDKPKVKQRIKINNLVNTIELIDAIKGKLYHTINVYYEDLELD</sequence>
<accession>A0A9N9DXA3</accession>
<dbReference type="Proteomes" id="UP000789396">
    <property type="component" value="Unassembled WGS sequence"/>
</dbReference>
<organism evidence="1 2">
    <name type="scientific">Racocetra fulgida</name>
    <dbReference type="NCBI Taxonomy" id="60492"/>
    <lineage>
        <taxon>Eukaryota</taxon>
        <taxon>Fungi</taxon>
        <taxon>Fungi incertae sedis</taxon>
        <taxon>Mucoromycota</taxon>
        <taxon>Glomeromycotina</taxon>
        <taxon>Glomeromycetes</taxon>
        <taxon>Diversisporales</taxon>
        <taxon>Gigasporaceae</taxon>
        <taxon>Racocetra</taxon>
    </lineage>
</organism>
<dbReference type="OrthoDB" id="2446995at2759"/>
<keyword evidence="2" id="KW-1185">Reference proteome</keyword>
<dbReference type="EMBL" id="CAJVPZ010014232">
    <property type="protein sequence ID" value="CAG8655973.1"/>
    <property type="molecule type" value="Genomic_DNA"/>
</dbReference>